<dbReference type="PROSITE" id="PS50053">
    <property type="entry name" value="UBIQUITIN_2"/>
    <property type="match status" value="1"/>
</dbReference>
<evidence type="ECO:0000259" key="6">
    <source>
        <dbReference type="PROSITE" id="PS50033"/>
    </source>
</evidence>
<dbReference type="GO" id="GO:0036435">
    <property type="term" value="F:K48-linked polyubiquitin modification-dependent protein binding"/>
    <property type="evidence" value="ECO:0007669"/>
    <property type="project" value="TreeGrafter"/>
</dbReference>
<protein>
    <recommendedName>
        <fullName evidence="10">UBX-domain-containing protein</fullName>
    </recommendedName>
</protein>
<dbReference type="Proteomes" id="UP000070444">
    <property type="component" value="Unassembled WGS sequence"/>
</dbReference>
<dbReference type="GO" id="GO:0005737">
    <property type="term" value="C:cytoplasm"/>
    <property type="evidence" value="ECO:0007669"/>
    <property type="project" value="UniProtKB-SubCell"/>
</dbReference>
<evidence type="ECO:0000313" key="8">
    <source>
        <dbReference type="EMBL" id="KXN67455.1"/>
    </source>
</evidence>
<dbReference type="Pfam" id="PF22562">
    <property type="entry name" value="UBA_7"/>
    <property type="match status" value="1"/>
</dbReference>
<dbReference type="InterPro" id="IPR029071">
    <property type="entry name" value="Ubiquitin-like_domsf"/>
</dbReference>
<proteinExistence type="predicted"/>
<evidence type="ECO:0000259" key="7">
    <source>
        <dbReference type="PROSITE" id="PS50053"/>
    </source>
</evidence>
<evidence type="ECO:0000259" key="5">
    <source>
        <dbReference type="PROSITE" id="PS50030"/>
    </source>
</evidence>
<sequence length="308" mass="34280">MASDLETLVSMGFPKENVEQALKATRNAGLQPAIDWLVAHPDGASAEELNSIQNEDTSATSEDQVANSLVCQDCGKQLRDTNAAEVHAAKTGHVNFGESIEAVKQLTPEEKAARLEALKVELDKRKRERLEREKQEEKEREKVRRASGREITDAKAKFEEQEMKKLAELKKKEKDEEKLAKKKILEQIEADKKERLRKREEAKQLAAGIAPTVQPAPKPVALRVNAQNHTQARIQIKQQTGANIVNTFEADALLSDIYEYVSSQTGIPSEEFSLSMAFPRKVLDGDSKSQTLKDLGLVPSASLMLARK</sequence>
<accession>A0A137NXB9</accession>
<organism evidence="8 9">
    <name type="scientific">Conidiobolus coronatus (strain ATCC 28846 / CBS 209.66 / NRRL 28638)</name>
    <name type="common">Delacroixia coronata</name>
    <dbReference type="NCBI Taxonomy" id="796925"/>
    <lineage>
        <taxon>Eukaryota</taxon>
        <taxon>Fungi</taxon>
        <taxon>Fungi incertae sedis</taxon>
        <taxon>Zoopagomycota</taxon>
        <taxon>Entomophthoromycotina</taxon>
        <taxon>Entomophthoromycetes</taxon>
        <taxon>Entomophthorales</taxon>
        <taxon>Ancylistaceae</taxon>
        <taxon>Conidiobolus</taxon>
    </lineage>
</organism>
<feature type="domain" description="Ubiquitin-like" evidence="7">
    <location>
        <begin position="232"/>
        <end position="308"/>
    </location>
</feature>
<dbReference type="GO" id="GO:1903094">
    <property type="term" value="P:negative regulation of protein K48-linked deubiquitination"/>
    <property type="evidence" value="ECO:0007669"/>
    <property type="project" value="TreeGrafter"/>
</dbReference>
<dbReference type="Pfam" id="PF24560">
    <property type="entry name" value="zf-C2H2_OTU1_C"/>
    <property type="match status" value="1"/>
</dbReference>
<dbReference type="PANTHER" id="PTHR46340:SF1">
    <property type="entry name" value="UBX DOMAIN-CONTAINING PROTEIN 1"/>
    <property type="match status" value="1"/>
</dbReference>
<evidence type="ECO:0000256" key="2">
    <source>
        <dbReference type="ARBA" id="ARBA00022490"/>
    </source>
</evidence>
<dbReference type="GO" id="GO:0031397">
    <property type="term" value="P:negative regulation of protein ubiquitination"/>
    <property type="evidence" value="ECO:0007669"/>
    <property type="project" value="TreeGrafter"/>
</dbReference>
<dbReference type="STRING" id="796925.A0A137NXB9"/>
<dbReference type="EMBL" id="KQ964635">
    <property type="protein sequence ID" value="KXN67455.1"/>
    <property type="molecule type" value="Genomic_DNA"/>
</dbReference>
<dbReference type="GO" id="GO:0032435">
    <property type="term" value="P:negative regulation of proteasomal ubiquitin-dependent protein catabolic process"/>
    <property type="evidence" value="ECO:0007669"/>
    <property type="project" value="TreeGrafter"/>
</dbReference>
<feature type="domain" description="UBX" evidence="6">
    <location>
        <begin position="227"/>
        <end position="305"/>
    </location>
</feature>
<evidence type="ECO:0000256" key="1">
    <source>
        <dbReference type="ARBA" id="ARBA00004496"/>
    </source>
</evidence>
<dbReference type="AlphaFoldDB" id="A0A137NXB9"/>
<dbReference type="SUPFAM" id="SSF54236">
    <property type="entry name" value="Ubiquitin-like"/>
    <property type="match status" value="1"/>
</dbReference>
<dbReference type="PANTHER" id="PTHR46340">
    <property type="entry name" value="UBX DOMAIN-CONTAINING PROTEIN 1"/>
    <property type="match status" value="1"/>
</dbReference>
<dbReference type="GO" id="GO:0005634">
    <property type="term" value="C:nucleus"/>
    <property type="evidence" value="ECO:0007669"/>
    <property type="project" value="TreeGrafter"/>
</dbReference>
<comment type="subcellular location">
    <subcellularLocation>
        <location evidence="1">Cytoplasm</location>
    </subcellularLocation>
</comment>
<keyword evidence="2" id="KW-0963">Cytoplasm</keyword>
<evidence type="ECO:0000256" key="4">
    <source>
        <dbReference type="SAM" id="MobiDB-lite"/>
    </source>
</evidence>
<dbReference type="Gene3D" id="1.10.8.10">
    <property type="entry name" value="DNA helicase RuvA subunit, C-terminal domain"/>
    <property type="match status" value="1"/>
</dbReference>
<evidence type="ECO:0008006" key="10">
    <source>
        <dbReference type="Google" id="ProtNLM"/>
    </source>
</evidence>
<dbReference type="InterPro" id="IPR015940">
    <property type="entry name" value="UBA"/>
</dbReference>
<feature type="region of interest" description="Disordered" evidence="4">
    <location>
        <begin position="128"/>
        <end position="147"/>
    </location>
</feature>
<dbReference type="InterPro" id="IPR057766">
    <property type="entry name" value="Znf-C2H2_OTU1-like_C"/>
</dbReference>
<dbReference type="InterPro" id="IPR001012">
    <property type="entry name" value="UBX_dom"/>
</dbReference>
<dbReference type="SUPFAM" id="SSF46934">
    <property type="entry name" value="UBA-like"/>
    <property type="match status" value="1"/>
</dbReference>
<keyword evidence="9" id="KW-1185">Reference proteome</keyword>
<dbReference type="PROSITE" id="PS50033">
    <property type="entry name" value="UBX"/>
    <property type="match status" value="1"/>
</dbReference>
<dbReference type="OMA" id="AQHFPRK"/>
<dbReference type="Gene3D" id="3.10.20.90">
    <property type="entry name" value="Phosphatidylinositol 3-kinase Catalytic Subunit, Chain A, domain 1"/>
    <property type="match status" value="1"/>
</dbReference>
<evidence type="ECO:0000313" key="9">
    <source>
        <dbReference type="Proteomes" id="UP000070444"/>
    </source>
</evidence>
<reference evidence="8 9" key="1">
    <citation type="journal article" date="2015" name="Genome Biol. Evol.">
        <title>Phylogenomic analyses indicate that early fungi evolved digesting cell walls of algal ancestors of land plants.</title>
        <authorList>
            <person name="Chang Y."/>
            <person name="Wang S."/>
            <person name="Sekimoto S."/>
            <person name="Aerts A.L."/>
            <person name="Choi C."/>
            <person name="Clum A."/>
            <person name="LaButti K.M."/>
            <person name="Lindquist E.A."/>
            <person name="Yee Ngan C."/>
            <person name="Ohm R.A."/>
            <person name="Salamov A.A."/>
            <person name="Grigoriev I.V."/>
            <person name="Spatafora J.W."/>
            <person name="Berbee M.L."/>
        </authorList>
    </citation>
    <scope>NUCLEOTIDE SEQUENCE [LARGE SCALE GENOMIC DNA]</scope>
    <source>
        <strain evidence="8 9">NRRL 28638</strain>
    </source>
</reference>
<dbReference type="OrthoDB" id="10254930at2759"/>
<dbReference type="PROSITE" id="PS00028">
    <property type="entry name" value="ZINC_FINGER_C2H2_1"/>
    <property type="match status" value="1"/>
</dbReference>
<keyword evidence="3" id="KW-0175">Coiled coil</keyword>
<feature type="domain" description="UBA" evidence="5">
    <location>
        <begin position="1"/>
        <end position="40"/>
    </location>
</feature>
<dbReference type="CDD" id="cd01767">
    <property type="entry name" value="UBX"/>
    <property type="match status" value="1"/>
</dbReference>
<dbReference type="InterPro" id="IPR009060">
    <property type="entry name" value="UBA-like_sf"/>
</dbReference>
<evidence type="ECO:0000256" key="3">
    <source>
        <dbReference type="ARBA" id="ARBA00023054"/>
    </source>
</evidence>
<dbReference type="PROSITE" id="PS50030">
    <property type="entry name" value="UBA"/>
    <property type="match status" value="1"/>
</dbReference>
<dbReference type="InterPro" id="IPR013087">
    <property type="entry name" value="Znf_C2H2_type"/>
</dbReference>
<gene>
    <name evidence="8" type="ORF">CONCODRAFT_10464</name>
</gene>
<name>A0A137NXB9_CONC2</name>
<dbReference type="SMART" id="SM00166">
    <property type="entry name" value="UBX"/>
    <property type="match status" value="1"/>
</dbReference>
<dbReference type="InterPro" id="IPR000626">
    <property type="entry name" value="Ubiquitin-like_dom"/>
</dbReference>
<dbReference type="Pfam" id="PF00789">
    <property type="entry name" value="UBX"/>
    <property type="match status" value="1"/>
</dbReference>